<evidence type="ECO:0000256" key="1">
    <source>
        <dbReference type="SAM" id="MobiDB-lite"/>
    </source>
</evidence>
<gene>
    <name evidence="2" type="ORF">CWI37_0949p0030</name>
</gene>
<dbReference type="AlphaFoldDB" id="A0A4Q9L2A5"/>
<proteinExistence type="predicted"/>
<evidence type="ECO:0000313" key="3">
    <source>
        <dbReference type="Proteomes" id="UP000292362"/>
    </source>
</evidence>
<feature type="compositionally biased region" description="Basic and acidic residues" evidence="1">
    <location>
        <begin position="17"/>
        <end position="27"/>
    </location>
</feature>
<sequence length="154" mass="18683">MDREDQNYYKPRTNQRYSKESTTDTRKNYPTNTTHRYTRDTSKEHTHPSSYDRRRDNESMYPRNINNSYGRRYTRYDSSTYNKGVRVVRKGIPTREELDEQLIKYMRGDRDILVGIYISIRGFKKYYNIYKEVVIDKRVLITSTIDKRVLVILL</sequence>
<accession>A0A4Q9L2A5</accession>
<evidence type="ECO:0000313" key="2">
    <source>
        <dbReference type="EMBL" id="TBU00620.1"/>
    </source>
</evidence>
<dbReference type="VEuPathDB" id="MicrosporidiaDB:CWI37_0949p0030"/>
<protein>
    <submittedName>
        <fullName evidence="2">Uncharacterized protein</fullName>
    </submittedName>
</protein>
<reference evidence="2 3" key="1">
    <citation type="submission" date="2017-12" db="EMBL/GenBank/DDBJ databases">
        <authorList>
            <person name="Pombert J.-F."/>
            <person name="Haag K.L."/>
            <person name="Ebert D."/>
        </authorList>
    </citation>
    <scope>NUCLEOTIDE SEQUENCE [LARGE SCALE GENOMIC DNA]</scope>
    <source>
        <strain evidence="2">FI-OER-3-3</strain>
    </source>
</reference>
<comment type="caution">
    <text evidence="2">The sequence shown here is derived from an EMBL/GenBank/DDBJ whole genome shotgun (WGS) entry which is preliminary data.</text>
</comment>
<feature type="region of interest" description="Disordered" evidence="1">
    <location>
        <begin position="1"/>
        <end position="71"/>
    </location>
</feature>
<name>A0A4Q9L2A5_9MICR</name>
<dbReference type="Proteomes" id="UP000292362">
    <property type="component" value="Unassembled WGS sequence"/>
</dbReference>
<feature type="compositionally biased region" description="Basic and acidic residues" evidence="1">
    <location>
        <begin position="37"/>
        <end position="58"/>
    </location>
</feature>
<dbReference type="EMBL" id="PITJ01000949">
    <property type="protein sequence ID" value="TBU00620.1"/>
    <property type="molecule type" value="Genomic_DNA"/>
</dbReference>
<organism evidence="2 3">
    <name type="scientific">Hamiltosporidium tvaerminnensis</name>
    <dbReference type="NCBI Taxonomy" id="1176355"/>
    <lineage>
        <taxon>Eukaryota</taxon>
        <taxon>Fungi</taxon>
        <taxon>Fungi incertae sedis</taxon>
        <taxon>Microsporidia</taxon>
        <taxon>Dubosqiidae</taxon>
        <taxon>Hamiltosporidium</taxon>
    </lineage>
</organism>